<dbReference type="RefSeq" id="WP_083041021.1">
    <property type="nucleotide sequence ID" value="NZ_CP020557.1"/>
</dbReference>
<name>A0A1V0UVR1_9BACL</name>
<protein>
    <submittedName>
        <fullName evidence="1">Uncharacterized protein</fullName>
    </submittedName>
</protein>
<dbReference type="EMBL" id="CP020557">
    <property type="protein sequence ID" value="ARF69295.1"/>
    <property type="molecule type" value="Genomic_DNA"/>
</dbReference>
<proteinExistence type="predicted"/>
<sequence length="59" mass="6601">MSGRAKPLIFQALSGLIGMKGKRKEEMQISNKSNNKNVLAYLPNMNVINFTVFCVINDL</sequence>
<accession>A0A1V0UVR1</accession>
<dbReference type="Proteomes" id="UP000192727">
    <property type="component" value="Chromosome"/>
</dbReference>
<reference evidence="1 2" key="1">
    <citation type="submission" date="2017-03" db="EMBL/GenBank/DDBJ databases">
        <title>Paenibacillus larvae genome sequencing.</title>
        <authorList>
            <person name="Dingman D.W."/>
        </authorList>
    </citation>
    <scope>NUCLEOTIDE SEQUENCE [LARGE SCALE GENOMIC DNA]</scope>
    <source>
        <strain evidence="1 2">SAG 10367</strain>
    </source>
</reference>
<evidence type="ECO:0000313" key="2">
    <source>
        <dbReference type="Proteomes" id="UP000192727"/>
    </source>
</evidence>
<dbReference type="AlphaFoldDB" id="A0A1V0UVR1"/>
<gene>
    <name evidence="1" type="ORF">B7C51_17945</name>
</gene>
<evidence type="ECO:0000313" key="1">
    <source>
        <dbReference type="EMBL" id="ARF69295.1"/>
    </source>
</evidence>
<organism evidence="1 2">
    <name type="scientific">Paenibacillus larvae subsp. pulvifaciens</name>
    <dbReference type="NCBI Taxonomy" id="1477"/>
    <lineage>
        <taxon>Bacteria</taxon>
        <taxon>Bacillati</taxon>
        <taxon>Bacillota</taxon>
        <taxon>Bacilli</taxon>
        <taxon>Bacillales</taxon>
        <taxon>Paenibacillaceae</taxon>
        <taxon>Paenibacillus</taxon>
    </lineage>
</organism>